<evidence type="ECO:0000256" key="10">
    <source>
        <dbReference type="ARBA" id="ARBA00023303"/>
    </source>
</evidence>
<keyword evidence="6" id="KW-0915">Sodium</keyword>
<dbReference type="Pfam" id="PF00858">
    <property type="entry name" value="ASC"/>
    <property type="match status" value="1"/>
</dbReference>
<keyword evidence="4 11" id="KW-0812">Transmembrane</keyword>
<organism evidence="13 14">
    <name type="scientific">Strongylocentrotus purpuratus</name>
    <name type="common">Purple sea urchin</name>
    <dbReference type="NCBI Taxonomy" id="7668"/>
    <lineage>
        <taxon>Eukaryota</taxon>
        <taxon>Metazoa</taxon>
        <taxon>Echinodermata</taxon>
        <taxon>Eleutherozoa</taxon>
        <taxon>Echinozoa</taxon>
        <taxon>Echinoidea</taxon>
        <taxon>Euechinoidea</taxon>
        <taxon>Echinacea</taxon>
        <taxon>Camarodonta</taxon>
        <taxon>Echinidea</taxon>
        <taxon>Strongylocentrotidae</taxon>
        <taxon>Strongylocentrotus</taxon>
    </lineage>
</organism>
<dbReference type="OMA" id="ERSEDIW"/>
<sequence>MGSDDLQNETVIGSVNTFGNETTVHGVRYMIARGHFLFRLCWLAIIVLAFVLFVIQAFNVYGDYASSPYSTKIDIVQQTFKAFPAVTVCNANRIRRSMLYDTNYEGLIDIDDNNRSESEVEDGEAERSEDIWRKVNGLYDWWGFYSASVADDFSDLINVVNPSQEQLMGYGHQLEKFLIQCTYDQQPCNMSSDFRVWQSRYYGNCFTFNFGMMETAEAITTSKTGALNGLHLTLWVEEDEYMGLLSPSRGAKVTIHPQNTLPFPEDEGINVGTGMATSIGIREEVIERISGMTNCVEEDGAGTNFTVTRTNTIYTVAYCLKLCFQQSLINICGCVDGILLDYTHCDVLNSTQRACVSMVHQLYINNGVCTVIAHSHARKGTSRKQYHL</sequence>
<evidence type="ECO:0000256" key="3">
    <source>
        <dbReference type="ARBA" id="ARBA00022461"/>
    </source>
</evidence>
<keyword evidence="14" id="KW-1185">Reference proteome</keyword>
<keyword evidence="5 12" id="KW-1133">Transmembrane helix</keyword>
<keyword evidence="9 11" id="KW-0739">Sodium transport</keyword>
<dbReference type="PANTHER" id="PTHR11690">
    <property type="entry name" value="AMILORIDE-SENSITIVE SODIUM CHANNEL-RELATED"/>
    <property type="match status" value="1"/>
</dbReference>
<reference evidence="13" key="2">
    <citation type="submission" date="2021-01" db="UniProtKB">
        <authorList>
            <consortium name="EnsemblMetazoa"/>
        </authorList>
    </citation>
    <scope>IDENTIFICATION</scope>
</reference>
<dbReference type="KEGG" id="spu:580984"/>
<evidence type="ECO:0000256" key="1">
    <source>
        <dbReference type="ARBA" id="ARBA00004141"/>
    </source>
</evidence>
<evidence type="ECO:0000256" key="4">
    <source>
        <dbReference type="ARBA" id="ARBA00022692"/>
    </source>
</evidence>
<evidence type="ECO:0000256" key="8">
    <source>
        <dbReference type="ARBA" id="ARBA00023136"/>
    </source>
</evidence>
<name>A0A7M7HLK0_STRPU</name>
<evidence type="ECO:0000256" key="9">
    <source>
        <dbReference type="ARBA" id="ARBA00023201"/>
    </source>
</evidence>
<dbReference type="EnsemblMetazoa" id="XM_011681424">
    <property type="protein sequence ID" value="XP_011679726"/>
    <property type="gene ID" value="LOC580984"/>
</dbReference>
<dbReference type="GO" id="GO:0005886">
    <property type="term" value="C:plasma membrane"/>
    <property type="evidence" value="ECO:0000318"/>
    <property type="project" value="GO_Central"/>
</dbReference>
<dbReference type="InterPro" id="IPR001873">
    <property type="entry name" value="ENaC"/>
</dbReference>
<dbReference type="Proteomes" id="UP000007110">
    <property type="component" value="Unassembled WGS sequence"/>
</dbReference>
<dbReference type="AlphaFoldDB" id="A0A7M7HLK0"/>
<comment type="subcellular location">
    <subcellularLocation>
        <location evidence="1">Membrane</location>
        <topology evidence="1">Multi-pass membrane protein</topology>
    </subcellularLocation>
</comment>
<reference evidence="14" key="1">
    <citation type="submission" date="2015-02" db="EMBL/GenBank/DDBJ databases">
        <title>Genome sequencing for Strongylocentrotus purpuratus.</title>
        <authorList>
            <person name="Murali S."/>
            <person name="Liu Y."/>
            <person name="Vee V."/>
            <person name="English A."/>
            <person name="Wang M."/>
            <person name="Skinner E."/>
            <person name="Han Y."/>
            <person name="Muzny D.M."/>
            <person name="Worley K.C."/>
            <person name="Gibbs R.A."/>
        </authorList>
    </citation>
    <scope>NUCLEOTIDE SEQUENCE</scope>
</reference>
<keyword evidence="7 11" id="KW-0406">Ion transport</keyword>
<evidence type="ECO:0000256" key="2">
    <source>
        <dbReference type="ARBA" id="ARBA00022448"/>
    </source>
</evidence>
<keyword evidence="8 12" id="KW-0472">Membrane</keyword>
<dbReference type="InParanoid" id="A0A7M7HLK0"/>
<keyword evidence="3 11" id="KW-0894">Sodium channel</keyword>
<dbReference type="RefSeq" id="XP_011679726.2">
    <property type="nucleotide sequence ID" value="XM_011681424.2"/>
</dbReference>
<dbReference type="GeneID" id="580984"/>
<accession>A0A7M7HLK0</accession>
<evidence type="ECO:0000256" key="12">
    <source>
        <dbReference type="SAM" id="Phobius"/>
    </source>
</evidence>
<dbReference type="Gene3D" id="2.60.470.10">
    <property type="entry name" value="Acid-sensing ion channels like domains"/>
    <property type="match status" value="1"/>
</dbReference>
<dbReference type="PRINTS" id="PR01078">
    <property type="entry name" value="AMINACHANNEL"/>
</dbReference>
<proteinExistence type="inferred from homology"/>
<keyword evidence="2 11" id="KW-0813">Transport</keyword>
<comment type="similarity">
    <text evidence="11">Belongs to the amiloride-sensitive sodium channel (TC 1.A.6) family.</text>
</comment>
<dbReference type="GO" id="GO:0035725">
    <property type="term" value="P:sodium ion transmembrane transport"/>
    <property type="evidence" value="ECO:0000318"/>
    <property type="project" value="GO_Central"/>
</dbReference>
<dbReference type="OrthoDB" id="5874059at2759"/>
<dbReference type="PANTHER" id="PTHR11690:SF248">
    <property type="entry name" value="PICKPOCKET 17, ISOFORM A"/>
    <property type="match status" value="1"/>
</dbReference>
<protein>
    <submittedName>
        <fullName evidence="13">Uncharacterized protein</fullName>
    </submittedName>
</protein>
<evidence type="ECO:0000256" key="5">
    <source>
        <dbReference type="ARBA" id="ARBA00022989"/>
    </source>
</evidence>
<evidence type="ECO:0000313" key="14">
    <source>
        <dbReference type="Proteomes" id="UP000007110"/>
    </source>
</evidence>
<evidence type="ECO:0000313" key="13">
    <source>
        <dbReference type="EnsemblMetazoa" id="XP_011679726"/>
    </source>
</evidence>
<evidence type="ECO:0000256" key="11">
    <source>
        <dbReference type="RuleBase" id="RU000679"/>
    </source>
</evidence>
<feature type="transmembrane region" description="Helical" evidence="12">
    <location>
        <begin position="36"/>
        <end position="58"/>
    </location>
</feature>
<keyword evidence="10 11" id="KW-0407">Ion channel</keyword>
<dbReference type="GO" id="GO:0015280">
    <property type="term" value="F:ligand-gated sodium channel activity"/>
    <property type="evidence" value="ECO:0000318"/>
    <property type="project" value="GO_Central"/>
</dbReference>
<evidence type="ECO:0000256" key="7">
    <source>
        <dbReference type="ARBA" id="ARBA00023065"/>
    </source>
</evidence>
<evidence type="ECO:0000256" key="6">
    <source>
        <dbReference type="ARBA" id="ARBA00023053"/>
    </source>
</evidence>